<reference evidence="2" key="1">
    <citation type="journal article" date="2014" name="Proc. Natl. Acad. Sci. U.S.A.">
        <title>Extensive sampling of basidiomycete genomes demonstrates inadequacy of the white-rot/brown-rot paradigm for wood decay fungi.</title>
        <authorList>
            <person name="Riley R."/>
            <person name="Salamov A.A."/>
            <person name="Brown D.W."/>
            <person name="Nagy L.G."/>
            <person name="Floudas D."/>
            <person name="Held B.W."/>
            <person name="Levasseur A."/>
            <person name="Lombard V."/>
            <person name="Morin E."/>
            <person name="Otillar R."/>
            <person name="Lindquist E.A."/>
            <person name="Sun H."/>
            <person name="LaButti K.M."/>
            <person name="Schmutz J."/>
            <person name="Jabbour D."/>
            <person name="Luo H."/>
            <person name="Baker S.E."/>
            <person name="Pisabarro A.G."/>
            <person name="Walton J.D."/>
            <person name="Blanchette R.A."/>
            <person name="Henrissat B."/>
            <person name="Martin F."/>
            <person name="Cullen D."/>
            <person name="Hibbett D.S."/>
            <person name="Grigoriev I.V."/>
        </authorList>
    </citation>
    <scope>NUCLEOTIDE SEQUENCE [LARGE SCALE GENOMIC DNA]</scope>
    <source>
        <strain evidence="2">MUCL 33604</strain>
    </source>
</reference>
<dbReference type="Proteomes" id="UP000027265">
    <property type="component" value="Unassembled WGS sequence"/>
</dbReference>
<evidence type="ECO:0000313" key="2">
    <source>
        <dbReference type="Proteomes" id="UP000027265"/>
    </source>
</evidence>
<organism evidence="1 2">
    <name type="scientific">Jaapia argillacea MUCL 33604</name>
    <dbReference type="NCBI Taxonomy" id="933084"/>
    <lineage>
        <taxon>Eukaryota</taxon>
        <taxon>Fungi</taxon>
        <taxon>Dikarya</taxon>
        <taxon>Basidiomycota</taxon>
        <taxon>Agaricomycotina</taxon>
        <taxon>Agaricomycetes</taxon>
        <taxon>Agaricomycetidae</taxon>
        <taxon>Jaapiales</taxon>
        <taxon>Jaapiaceae</taxon>
        <taxon>Jaapia</taxon>
    </lineage>
</organism>
<dbReference type="InterPro" id="IPR040521">
    <property type="entry name" value="KDZ"/>
</dbReference>
<keyword evidence="2" id="KW-1185">Reference proteome</keyword>
<dbReference type="InParanoid" id="A0A067PD36"/>
<name>A0A067PD36_9AGAM</name>
<dbReference type="EMBL" id="KL197951">
    <property type="protein sequence ID" value="KDQ48912.1"/>
    <property type="molecule type" value="Genomic_DNA"/>
</dbReference>
<dbReference type="HOGENOM" id="CLU_003703_10_0_1"/>
<proteinExistence type="predicted"/>
<sequence>VPKWHHNAHKGNCRYHNSAYFMPSAGTCDGETGEHEWAIRNQKALSTREMSAAHRHDAINADASECNQQKVFAIGRNLLSMQFAISLTASQGATC</sequence>
<protein>
    <submittedName>
        <fullName evidence="1">Uncharacterized protein</fullName>
    </submittedName>
</protein>
<dbReference type="Pfam" id="PF18758">
    <property type="entry name" value="KDZ"/>
    <property type="match status" value="1"/>
</dbReference>
<dbReference type="OrthoDB" id="2771051at2759"/>
<evidence type="ECO:0000313" key="1">
    <source>
        <dbReference type="EMBL" id="KDQ48912.1"/>
    </source>
</evidence>
<dbReference type="AlphaFoldDB" id="A0A067PD36"/>
<gene>
    <name evidence="1" type="ORF">JAAARDRAFT_144256</name>
</gene>
<feature type="non-terminal residue" evidence="1">
    <location>
        <position position="1"/>
    </location>
</feature>
<accession>A0A067PD36</accession>